<proteinExistence type="predicted"/>
<sequence length="95" mass="10179">MAGIRAGGSAMESVKGAQPAGQLVEVNERSAAKEKRCPAQLRLSKPLYPSLFAHIIPSNVDAPLLMNYEDTSSQIFSTQPIVDICKSSTTSPRAF</sequence>
<evidence type="ECO:0000256" key="1">
    <source>
        <dbReference type="SAM" id="MobiDB-lite"/>
    </source>
</evidence>
<gene>
    <name evidence="2" type="ORF">CSOJ01_15845</name>
</gene>
<comment type="caution">
    <text evidence="2">The sequence shown here is derived from an EMBL/GenBank/DDBJ whole genome shotgun (WGS) entry which is preliminary data.</text>
</comment>
<organism evidence="2 3">
    <name type="scientific">Colletotrichum sojae</name>
    <dbReference type="NCBI Taxonomy" id="2175907"/>
    <lineage>
        <taxon>Eukaryota</taxon>
        <taxon>Fungi</taxon>
        <taxon>Dikarya</taxon>
        <taxon>Ascomycota</taxon>
        <taxon>Pezizomycotina</taxon>
        <taxon>Sordariomycetes</taxon>
        <taxon>Hypocreomycetidae</taxon>
        <taxon>Glomerellales</taxon>
        <taxon>Glomerellaceae</taxon>
        <taxon>Colletotrichum</taxon>
        <taxon>Colletotrichum orchidearum species complex</taxon>
    </lineage>
</organism>
<reference evidence="2 3" key="1">
    <citation type="journal article" date="2020" name="Phytopathology">
        <title>Genome Sequence Resources of Colletotrichum truncatum, C. plurivorum, C. musicola, and C. sojae: Four Species Pathogenic to Soybean (Glycine max).</title>
        <authorList>
            <person name="Rogerio F."/>
            <person name="Boufleur T.R."/>
            <person name="Ciampi-Guillardi M."/>
            <person name="Sukno S.A."/>
            <person name="Thon M.R."/>
            <person name="Massola Junior N.S."/>
            <person name="Baroncelli R."/>
        </authorList>
    </citation>
    <scope>NUCLEOTIDE SEQUENCE [LARGE SCALE GENOMIC DNA]</scope>
    <source>
        <strain evidence="2 3">LFN0009</strain>
    </source>
</reference>
<dbReference type="Proteomes" id="UP000652219">
    <property type="component" value="Unassembled WGS sequence"/>
</dbReference>
<dbReference type="AlphaFoldDB" id="A0A8H6IM90"/>
<evidence type="ECO:0000313" key="2">
    <source>
        <dbReference type="EMBL" id="KAF6783875.1"/>
    </source>
</evidence>
<dbReference type="EMBL" id="WIGN01000790">
    <property type="protein sequence ID" value="KAF6783875.1"/>
    <property type="molecule type" value="Genomic_DNA"/>
</dbReference>
<keyword evidence="3" id="KW-1185">Reference proteome</keyword>
<feature type="region of interest" description="Disordered" evidence="1">
    <location>
        <begin position="1"/>
        <end position="31"/>
    </location>
</feature>
<accession>A0A8H6IM90</accession>
<evidence type="ECO:0000313" key="3">
    <source>
        <dbReference type="Proteomes" id="UP000652219"/>
    </source>
</evidence>
<protein>
    <submittedName>
        <fullName evidence="2">Uncharacterized protein</fullName>
    </submittedName>
</protein>
<name>A0A8H6IM90_9PEZI</name>